<evidence type="ECO:0000256" key="1">
    <source>
        <dbReference type="ARBA" id="ARBA00022729"/>
    </source>
</evidence>
<comment type="caution">
    <text evidence="4">The sequence shown here is derived from an EMBL/GenBank/DDBJ whole genome shotgun (WGS) entry which is preliminary data.</text>
</comment>
<dbReference type="Gene3D" id="2.60.120.200">
    <property type="match status" value="1"/>
</dbReference>
<dbReference type="InterPro" id="IPR029456">
    <property type="entry name" value="Sialidase_N"/>
</dbReference>
<keyword evidence="5" id="KW-1185">Reference proteome</keyword>
<dbReference type="InterPro" id="IPR026444">
    <property type="entry name" value="Secre_tail"/>
</dbReference>
<keyword evidence="1" id="KW-0732">Signal</keyword>
<name>A0A4Q5LAW8_9BACT</name>
<evidence type="ECO:0000256" key="2">
    <source>
        <dbReference type="ARBA" id="ARBA00023157"/>
    </source>
</evidence>
<evidence type="ECO:0000313" key="4">
    <source>
        <dbReference type="EMBL" id="RYU75823.1"/>
    </source>
</evidence>
<dbReference type="Gene3D" id="2.60.40.1290">
    <property type="match status" value="1"/>
</dbReference>
<sequence>GTATTVSLAASVAQDGNNTPNSASSPYSVTYNPPTTVSPTVTIPSNGATTNSTPTSLGTAVVGSTVRVYIDGVQVGAAVTPTSGGTWIRTYSGLPALTSGTHTIYATAQLPGQLVSAPSPTNTFTTQVPATYSSSAVAQPNTARVVAGSANQEILRVAIVIGGGPDAPISATSFTFTTTGSTTPADIAAARVYYTGTSSTFAATNPFGSALANPNGTFTITGTRQLVTGTNYFWLAYDVAVDATNGNLLDATAPSFTLFDGSFPSTRNPANPDPAGSRQIVRSTRVAGTALRFTGDVTPGYVDFSASPNPAPLLNTGTGGAYSQVAWIKPAIGTGSTPYYVLGNGTGNAAAPYLYVTGNGRLGAGFGTGSNAFSTQTGPNTVTANEWHYVGVTYNGATLTIFLDGESVGSASASGIPAATRVNFVGNIAAAASNNFPGDIDEVSQWNRALGQIEFRRMRHLTLTGTELNLVSYMQFNDAGTTTLDVISNAVGTLTGATRVTSTAPVSSGTANLQVVAANTSYNFSGTNVSMAFTGVTGSSETVVFRLDGKPLGTQPTTTGLVTTYTPAYWIVDKYSGGSFASANVTYTLTAADISAADAATPANLKLFKRGSNADGAFDAPISATAANATAGTVTFPVTSFSQTVIGTLGSSPLPVELVSFTAEQAGSAALLRWATASEKNSDHFAVEASSDGTHFRPVGTVASRGTTTRRTDYQFQDQQLLGYGAKLVYYRLRQVDHDGTASYSPVRIVAPTVETGLALFPNPTTGGAMLTGTSPGTAVQVYDALGRLVLTATADAAGTTALRLPPSFPRGVYIVRSGAAALRLSVR</sequence>
<dbReference type="AlphaFoldDB" id="A0A4Q5LAW8"/>
<dbReference type="RefSeq" id="WP_129922995.1">
    <property type="nucleotide sequence ID" value="NZ_SEWE01000064.1"/>
</dbReference>
<dbReference type="GO" id="GO:0004553">
    <property type="term" value="F:hydrolase activity, hydrolyzing O-glycosyl compounds"/>
    <property type="evidence" value="ECO:0007669"/>
    <property type="project" value="UniProtKB-ARBA"/>
</dbReference>
<dbReference type="SUPFAM" id="SSF49899">
    <property type="entry name" value="Concanavalin A-like lectins/glucanases"/>
    <property type="match status" value="1"/>
</dbReference>
<dbReference type="EMBL" id="SEWE01000064">
    <property type="protein sequence ID" value="RYU75823.1"/>
    <property type="molecule type" value="Genomic_DNA"/>
</dbReference>
<dbReference type="Gene3D" id="2.60.40.10">
    <property type="entry name" value="Immunoglobulins"/>
    <property type="match status" value="1"/>
</dbReference>
<dbReference type="OrthoDB" id="9801383at2"/>
<proteinExistence type="predicted"/>
<dbReference type="GO" id="GO:0005975">
    <property type="term" value="P:carbohydrate metabolic process"/>
    <property type="evidence" value="ECO:0007669"/>
    <property type="project" value="UniProtKB-ARBA"/>
</dbReference>
<evidence type="ECO:0000259" key="3">
    <source>
        <dbReference type="SMART" id="SM00560"/>
    </source>
</evidence>
<organism evidence="4 5">
    <name type="scientific">Hymenobacter persicinus</name>
    <dbReference type="NCBI Taxonomy" id="2025506"/>
    <lineage>
        <taxon>Bacteria</taxon>
        <taxon>Pseudomonadati</taxon>
        <taxon>Bacteroidota</taxon>
        <taxon>Cytophagia</taxon>
        <taxon>Cytophagales</taxon>
        <taxon>Hymenobacteraceae</taxon>
        <taxon>Hymenobacter</taxon>
    </lineage>
</organism>
<dbReference type="InterPro" id="IPR006558">
    <property type="entry name" value="LamG-like"/>
</dbReference>
<dbReference type="Proteomes" id="UP000294155">
    <property type="component" value="Unassembled WGS sequence"/>
</dbReference>
<keyword evidence="2" id="KW-1015">Disulfide bond</keyword>
<dbReference type="Pfam" id="PF13385">
    <property type="entry name" value="Laminin_G_3"/>
    <property type="match status" value="1"/>
</dbReference>
<gene>
    <name evidence="4" type="ORF">EWM57_19535</name>
</gene>
<reference evidence="4 5" key="1">
    <citation type="submission" date="2019-02" db="EMBL/GenBank/DDBJ databases">
        <title>Bacterial novel species isolated from soil.</title>
        <authorList>
            <person name="Jung H.-Y."/>
        </authorList>
    </citation>
    <scope>NUCLEOTIDE SEQUENCE [LARGE SCALE GENOMIC DNA]</scope>
    <source>
        <strain evidence="4 5">1-3-3-3</strain>
    </source>
</reference>
<dbReference type="SMART" id="SM00560">
    <property type="entry name" value="LamGL"/>
    <property type="match status" value="1"/>
</dbReference>
<dbReference type="NCBIfam" id="TIGR04183">
    <property type="entry name" value="Por_Secre_tail"/>
    <property type="match status" value="1"/>
</dbReference>
<feature type="domain" description="LamG-like jellyroll fold" evidence="3">
    <location>
        <begin position="320"/>
        <end position="453"/>
    </location>
</feature>
<evidence type="ECO:0000313" key="5">
    <source>
        <dbReference type="Proteomes" id="UP000294155"/>
    </source>
</evidence>
<feature type="non-terminal residue" evidence="4">
    <location>
        <position position="1"/>
    </location>
</feature>
<dbReference type="Pfam" id="PF14873">
    <property type="entry name" value="BNR_assoc_N"/>
    <property type="match status" value="1"/>
</dbReference>
<dbReference type="InterPro" id="IPR013783">
    <property type="entry name" value="Ig-like_fold"/>
</dbReference>
<protein>
    <submittedName>
        <fullName evidence="4">T9SS type A sorting domain-containing protein</fullName>
    </submittedName>
</protein>
<dbReference type="InterPro" id="IPR013320">
    <property type="entry name" value="ConA-like_dom_sf"/>
</dbReference>
<accession>A0A4Q5LAW8</accession>